<feature type="transmembrane region" description="Helical" evidence="5">
    <location>
        <begin position="345"/>
        <end position="368"/>
    </location>
</feature>
<feature type="transmembrane region" description="Helical" evidence="5">
    <location>
        <begin position="172"/>
        <end position="193"/>
    </location>
</feature>
<evidence type="ECO:0000313" key="7">
    <source>
        <dbReference type="EMBL" id="OGY25588.1"/>
    </source>
</evidence>
<evidence type="ECO:0000313" key="8">
    <source>
        <dbReference type="Proteomes" id="UP000178162"/>
    </source>
</evidence>
<dbReference type="PANTHER" id="PTHR37422">
    <property type="entry name" value="TEICHURONIC ACID BIOSYNTHESIS PROTEIN TUAE"/>
    <property type="match status" value="1"/>
</dbReference>
<dbReference type="InterPro" id="IPR051533">
    <property type="entry name" value="WaaL-like"/>
</dbReference>
<evidence type="ECO:0000256" key="3">
    <source>
        <dbReference type="ARBA" id="ARBA00022989"/>
    </source>
</evidence>
<dbReference type="Pfam" id="PF04932">
    <property type="entry name" value="Wzy_C"/>
    <property type="match status" value="1"/>
</dbReference>
<keyword evidence="3 5" id="KW-1133">Transmembrane helix</keyword>
<sequence length="440" mass="49719">MKIIKLLISITVVSLPLYIIRCGNVSYCFSPVPFTFLEVLIIATFIFWLGYLAKNGEINPVRLYQRLKNPLLMPATLLLIAAGLSVLITPDLKGGLGIFKAYFVEPIMLFFVVLYTCRKEKDIRWVLTSLIFSGFWLSVLAIFQGIAGFNSFAPEEAAQGRSTAVYNSANALGLYLGPIVAISIGLLLETFDIKDKRLVILNKKNFWILILSLLLNLSAIGLTKSTGSFIALVATLLFWFVFLLYSRVGDSVRQFIKKALVLSVVIFSISAIWFFLTISYFTPNERFTYPRKFTDTKTIRLCTWEGTKNLLLAKPFLGVGLDGFHDSYPKYRTCDSEYFQYPHNIFLNFWAETGLLGLIAFIWISVVYTRHLFGVNKSQFLTGALLAGLVYIWSHGLVDVPYFKNDLASQFWLLAALSVSAGERQGMVSRVKLFLRSFLK</sequence>
<feature type="transmembrane region" description="Helical" evidence="5">
    <location>
        <begin position="129"/>
        <end position="152"/>
    </location>
</feature>
<feature type="transmembrane region" description="Helical" evidence="5">
    <location>
        <begin position="32"/>
        <end position="51"/>
    </location>
</feature>
<dbReference type="Proteomes" id="UP000178162">
    <property type="component" value="Unassembled WGS sequence"/>
</dbReference>
<keyword evidence="2 5" id="KW-0812">Transmembrane</keyword>
<evidence type="ECO:0000256" key="5">
    <source>
        <dbReference type="SAM" id="Phobius"/>
    </source>
</evidence>
<dbReference type="GO" id="GO:0016020">
    <property type="term" value="C:membrane"/>
    <property type="evidence" value="ECO:0007669"/>
    <property type="project" value="UniProtKB-SubCell"/>
</dbReference>
<feature type="transmembrane region" description="Helical" evidence="5">
    <location>
        <begin position="205"/>
        <end position="223"/>
    </location>
</feature>
<dbReference type="InterPro" id="IPR007016">
    <property type="entry name" value="O-antigen_ligase-rel_domated"/>
</dbReference>
<reference evidence="7 8" key="1">
    <citation type="journal article" date="2016" name="Nat. Commun.">
        <title>Thousands of microbial genomes shed light on interconnected biogeochemical processes in an aquifer system.</title>
        <authorList>
            <person name="Anantharaman K."/>
            <person name="Brown C.T."/>
            <person name="Hug L.A."/>
            <person name="Sharon I."/>
            <person name="Castelle C.J."/>
            <person name="Probst A.J."/>
            <person name="Thomas B.C."/>
            <person name="Singh A."/>
            <person name="Wilkins M.J."/>
            <person name="Karaoz U."/>
            <person name="Brodie E.L."/>
            <person name="Williams K.H."/>
            <person name="Hubbard S.S."/>
            <person name="Banfield J.F."/>
        </authorList>
    </citation>
    <scope>NUCLEOTIDE SEQUENCE [LARGE SCALE GENOMIC DNA]</scope>
</reference>
<keyword evidence="4 5" id="KW-0472">Membrane</keyword>
<feature type="domain" description="O-antigen ligase-related" evidence="6">
    <location>
        <begin position="212"/>
        <end position="362"/>
    </location>
</feature>
<feature type="transmembrane region" description="Helical" evidence="5">
    <location>
        <begin position="229"/>
        <end position="248"/>
    </location>
</feature>
<feature type="transmembrane region" description="Helical" evidence="5">
    <location>
        <begin position="380"/>
        <end position="398"/>
    </location>
</feature>
<dbReference type="EMBL" id="MHCR01000014">
    <property type="protein sequence ID" value="OGY25588.1"/>
    <property type="molecule type" value="Genomic_DNA"/>
</dbReference>
<comment type="subcellular location">
    <subcellularLocation>
        <location evidence="1">Membrane</location>
        <topology evidence="1">Multi-pass membrane protein</topology>
    </subcellularLocation>
</comment>
<evidence type="ECO:0000259" key="6">
    <source>
        <dbReference type="Pfam" id="PF04932"/>
    </source>
</evidence>
<feature type="transmembrane region" description="Helical" evidence="5">
    <location>
        <begin position="260"/>
        <end position="281"/>
    </location>
</feature>
<dbReference type="STRING" id="1802595.A2134_03420"/>
<accession>A0A1G1WD14</accession>
<feature type="transmembrane region" description="Helical" evidence="5">
    <location>
        <begin position="96"/>
        <end position="117"/>
    </location>
</feature>
<dbReference type="AlphaFoldDB" id="A0A1G1WD14"/>
<proteinExistence type="predicted"/>
<name>A0A1G1WD14_9BACT</name>
<evidence type="ECO:0000256" key="4">
    <source>
        <dbReference type="ARBA" id="ARBA00023136"/>
    </source>
</evidence>
<evidence type="ECO:0000256" key="2">
    <source>
        <dbReference type="ARBA" id="ARBA00022692"/>
    </source>
</evidence>
<protein>
    <recommendedName>
        <fullName evidence="6">O-antigen ligase-related domain-containing protein</fullName>
    </recommendedName>
</protein>
<organism evidence="7 8">
    <name type="scientific">Candidatus Woykebacteria bacterium RBG_16_39_9b</name>
    <dbReference type="NCBI Taxonomy" id="1802595"/>
    <lineage>
        <taxon>Bacteria</taxon>
        <taxon>Candidatus Woykeibacteriota</taxon>
    </lineage>
</organism>
<comment type="caution">
    <text evidence="7">The sequence shown here is derived from an EMBL/GenBank/DDBJ whole genome shotgun (WGS) entry which is preliminary data.</text>
</comment>
<dbReference type="PANTHER" id="PTHR37422:SF13">
    <property type="entry name" value="LIPOPOLYSACCHARIDE BIOSYNTHESIS PROTEIN PA4999-RELATED"/>
    <property type="match status" value="1"/>
</dbReference>
<gene>
    <name evidence="7" type="ORF">A2134_03420</name>
</gene>
<feature type="transmembrane region" description="Helical" evidence="5">
    <location>
        <begin position="71"/>
        <end position="90"/>
    </location>
</feature>
<evidence type="ECO:0000256" key="1">
    <source>
        <dbReference type="ARBA" id="ARBA00004141"/>
    </source>
</evidence>